<evidence type="ECO:0000313" key="1">
    <source>
        <dbReference type="EMBL" id="CAB4022712.1"/>
    </source>
</evidence>
<evidence type="ECO:0000313" key="2">
    <source>
        <dbReference type="Proteomes" id="UP001152795"/>
    </source>
</evidence>
<dbReference type="Pfam" id="PF00078">
    <property type="entry name" value="RVT_1"/>
    <property type="match status" value="1"/>
</dbReference>
<reference evidence="1" key="1">
    <citation type="submission" date="2020-04" db="EMBL/GenBank/DDBJ databases">
        <authorList>
            <person name="Alioto T."/>
            <person name="Alioto T."/>
            <person name="Gomez Garrido J."/>
        </authorList>
    </citation>
    <scope>NUCLEOTIDE SEQUENCE</scope>
    <source>
        <strain evidence="1">A484AB</strain>
    </source>
</reference>
<sequence>MLDKSLPKRTVRAHPSDKPWMTPRIKHEIKARQKAFKSGDITRYKLLCDKVTSLVSNAKKNYYQLKAEGTRETNPAKWYKTIFDLAAANDCNSQPPADAADLAERLQQSFTKPWQNANPTEIPDVGEIEHLLKNDTSPPLPSIGQIKAILKHLNPRKATGSDDIPPWLLKRYHEELAPVIHNIICSSISQAKYPTLYKHALVTPVPKIYPPNDMDNDFRQISVLPQLAKVLESIQLKLNKGDLKIKDNQHAFTHGRSTVSALASITQNWFNKTENSRDGRMGIHALFIDFCKAFDLVDHGLLLKKLAKMNVSKSFWLWTRCFLEGKSQQVKLQGAQLSSIRPCPSGVPQGSVISPTLFNVHVDDLEDCIPNYLDINTHKYADDCTQDEVIPYGSTSNMQKVLDAINDWAHRNKMKLNTKKTKDMWICFKAAIPEPPHLKIGDDTIERVKSFKLLGLWIDNTLKWNTHIDEIARRANKRLFYLRECRRADLPTNVGLTCYESKLRPVLEYAAPVWGGLPQYLTDELESIQNRSLKILGLPPDSLQSLEQRRDKLSIREYEKIINDETHPCRKYIPDMVTNMYDLRTPKTLPGIFSYTKRHELSFIPRTNSLL</sequence>
<dbReference type="PROSITE" id="PS50878">
    <property type="entry name" value="RT_POL"/>
    <property type="match status" value="1"/>
</dbReference>
<dbReference type="EMBL" id="CACRXK020012112">
    <property type="protein sequence ID" value="CAB4022712.1"/>
    <property type="molecule type" value="Genomic_DNA"/>
</dbReference>
<keyword evidence="2" id="KW-1185">Reference proteome</keyword>
<dbReference type="SUPFAM" id="SSF56672">
    <property type="entry name" value="DNA/RNA polymerases"/>
    <property type="match status" value="1"/>
</dbReference>
<dbReference type="PANTHER" id="PTHR47510:SF3">
    <property type="entry name" value="ENDO_EXONUCLEASE_PHOSPHATASE DOMAIN-CONTAINING PROTEIN"/>
    <property type="match status" value="1"/>
</dbReference>
<gene>
    <name evidence="1" type="ORF">PACLA_8A065935</name>
</gene>
<dbReference type="InterPro" id="IPR000477">
    <property type="entry name" value="RT_dom"/>
</dbReference>
<dbReference type="Proteomes" id="UP001152795">
    <property type="component" value="Unassembled WGS sequence"/>
</dbReference>
<dbReference type="PANTHER" id="PTHR47510">
    <property type="entry name" value="REVERSE TRANSCRIPTASE DOMAIN-CONTAINING PROTEIN"/>
    <property type="match status" value="1"/>
</dbReference>
<name>A0A6S7K2V9_PARCT</name>
<dbReference type="OrthoDB" id="411378at2759"/>
<dbReference type="AlphaFoldDB" id="A0A6S7K2V9"/>
<dbReference type="CDD" id="cd01650">
    <property type="entry name" value="RT_nLTR_like"/>
    <property type="match status" value="1"/>
</dbReference>
<proteinExistence type="predicted"/>
<accession>A0A6S7K2V9</accession>
<protein>
    <submittedName>
        <fullName evidence="1">Uncharacterized protein</fullName>
    </submittedName>
</protein>
<comment type="caution">
    <text evidence="1">The sequence shown here is derived from an EMBL/GenBank/DDBJ whole genome shotgun (WGS) entry which is preliminary data.</text>
</comment>
<organism evidence="1 2">
    <name type="scientific">Paramuricea clavata</name>
    <name type="common">Red gorgonian</name>
    <name type="synonym">Violescent sea-whip</name>
    <dbReference type="NCBI Taxonomy" id="317549"/>
    <lineage>
        <taxon>Eukaryota</taxon>
        <taxon>Metazoa</taxon>
        <taxon>Cnidaria</taxon>
        <taxon>Anthozoa</taxon>
        <taxon>Octocorallia</taxon>
        <taxon>Malacalcyonacea</taxon>
        <taxon>Plexauridae</taxon>
        <taxon>Paramuricea</taxon>
    </lineage>
</organism>
<dbReference type="InterPro" id="IPR043502">
    <property type="entry name" value="DNA/RNA_pol_sf"/>
</dbReference>